<reference evidence="1 2" key="1">
    <citation type="submission" date="2021-06" db="EMBL/GenBank/DDBJ databases">
        <title>Caerostris darwini draft genome.</title>
        <authorList>
            <person name="Kono N."/>
            <person name="Arakawa K."/>
        </authorList>
    </citation>
    <scope>NUCLEOTIDE SEQUENCE [LARGE SCALE GENOMIC DNA]</scope>
</reference>
<comment type="caution">
    <text evidence="1">The sequence shown here is derived from an EMBL/GenBank/DDBJ whole genome shotgun (WGS) entry which is preliminary data.</text>
</comment>
<sequence length="133" mass="15072">MTLIGFLVDQKDQCLSPFPLPHQSRYNLISLEGQRSLFLFPSIDWIPVGSTPNKSQRKRTKCLVVWPSSFCTFYSTIRIDCSCGSKRQMPEHFSISPSKPLQPNQPGRPKIPIFFPRLIGSQSAPQRLPPTTP</sequence>
<keyword evidence="2" id="KW-1185">Reference proteome</keyword>
<evidence type="ECO:0000313" key="2">
    <source>
        <dbReference type="Proteomes" id="UP001054837"/>
    </source>
</evidence>
<dbReference type="EMBL" id="BPLQ01012166">
    <property type="protein sequence ID" value="GIY63213.1"/>
    <property type="molecule type" value="Genomic_DNA"/>
</dbReference>
<organism evidence="1 2">
    <name type="scientific">Caerostris darwini</name>
    <dbReference type="NCBI Taxonomy" id="1538125"/>
    <lineage>
        <taxon>Eukaryota</taxon>
        <taxon>Metazoa</taxon>
        <taxon>Ecdysozoa</taxon>
        <taxon>Arthropoda</taxon>
        <taxon>Chelicerata</taxon>
        <taxon>Arachnida</taxon>
        <taxon>Araneae</taxon>
        <taxon>Araneomorphae</taxon>
        <taxon>Entelegynae</taxon>
        <taxon>Araneoidea</taxon>
        <taxon>Araneidae</taxon>
        <taxon>Caerostris</taxon>
    </lineage>
</organism>
<protein>
    <submittedName>
        <fullName evidence="1">Uncharacterized protein</fullName>
    </submittedName>
</protein>
<name>A0AAV4V035_9ARAC</name>
<dbReference type="AlphaFoldDB" id="A0AAV4V035"/>
<accession>A0AAV4V035</accession>
<gene>
    <name evidence="1" type="ORF">CDAR_89021</name>
</gene>
<evidence type="ECO:0000313" key="1">
    <source>
        <dbReference type="EMBL" id="GIY63213.1"/>
    </source>
</evidence>
<proteinExistence type="predicted"/>
<dbReference type="Proteomes" id="UP001054837">
    <property type="component" value="Unassembled WGS sequence"/>
</dbReference>